<keyword evidence="5 9" id="KW-0119">Carbohydrate metabolism</keyword>
<reference evidence="14" key="1">
    <citation type="submission" date="2017-05" db="EMBL/GenBank/DDBJ databases">
        <authorList>
            <person name="Barney B.M."/>
        </authorList>
    </citation>
    <scope>NUCLEOTIDE SEQUENCE [LARGE SCALE GENOMIC DNA]</scope>
    <source>
        <strain evidence="14">PSBB022</strain>
    </source>
</reference>
<dbReference type="EMBL" id="NHNI01000002">
    <property type="protein sequence ID" value="OZY84682.1"/>
    <property type="molecule type" value="Genomic_DNA"/>
</dbReference>
<dbReference type="GO" id="GO:0030248">
    <property type="term" value="F:cellulose binding"/>
    <property type="evidence" value="ECO:0007669"/>
    <property type="project" value="InterPro"/>
</dbReference>
<evidence type="ECO:0000256" key="6">
    <source>
        <dbReference type="ARBA" id="ARBA00023295"/>
    </source>
</evidence>
<feature type="active site" description="Proton donor" evidence="8">
    <location>
        <position position="417"/>
    </location>
</feature>
<comment type="caution">
    <text evidence="13">The sequence shown here is derived from an EMBL/GenBank/DDBJ whole genome shotgun (WGS) entry which is preliminary data.</text>
</comment>
<dbReference type="SMART" id="SM01064">
    <property type="entry name" value="CBM_10"/>
    <property type="match status" value="1"/>
</dbReference>
<dbReference type="Gene3D" id="2.60.40.290">
    <property type="match status" value="1"/>
</dbReference>
<dbReference type="InterPro" id="IPR016288">
    <property type="entry name" value="Beta_cellobiohydrolase"/>
</dbReference>
<dbReference type="InterPro" id="IPR001524">
    <property type="entry name" value="Glyco_hydro_6_CS"/>
</dbReference>
<evidence type="ECO:0000259" key="11">
    <source>
        <dbReference type="PROSITE" id="PS51173"/>
    </source>
</evidence>
<dbReference type="InterPro" id="IPR009031">
    <property type="entry name" value="CBM10"/>
</dbReference>
<evidence type="ECO:0000256" key="7">
    <source>
        <dbReference type="ARBA" id="ARBA00023326"/>
    </source>
</evidence>
<evidence type="ECO:0000256" key="4">
    <source>
        <dbReference type="ARBA" id="ARBA00023157"/>
    </source>
</evidence>
<feature type="chain" id="PRO_5011825615" description="Glucanase" evidence="9">
    <location>
        <begin position="28"/>
        <end position="705"/>
    </location>
</feature>
<protein>
    <recommendedName>
        <fullName evidence="9">Glucanase</fullName>
        <ecNumber evidence="9">3.2.1.-</ecNumber>
    </recommendedName>
</protein>
<feature type="region of interest" description="Disordered" evidence="10">
    <location>
        <begin position="130"/>
        <end position="153"/>
    </location>
</feature>
<dbReference type="InterPro" id="IPR002883">
    <property type="entry name" value="CBM10/Dockerin_dom"/>
</dbReference>
<dbReference type="InterPro" id="IPR008965">
    <property type="entry name" value="CBM2/CBM3_carb-bd_dom_sf"/>
</dbReference>
<dbReference type="PRINTS" id="PR00733">
    <property type="entry name" value="GLHYDRLASE6"/>
</dbReference>
<keyword evidence="3 9" id="KW-0136">Cellulose degradation</keyword>
<feature type="domain" description="CBM2" evidence="11">
    <location>
        <begin position="23"/>
        <end position="127"/>
    </location>
</feature>
<dbReference type="InterPro" id="IPR001919">
    <property type="entry name" value="CBD2"/>
</dbReference>
<evidence type="ECO:0000256" key="5">
    <source>
        <dbReference type="ARBA" id="ARBA00023277"/>
    </source>
</evidence>
<dbReference type="PROSITE" id="PS00561">
    <property type="entry name" value="CBM2_A"/>
    <property type="match status" value="1"/>
</dbReference>
<evidence type="ECO:0000256" key="10">
    <source>
        <dbReference type="SAM" id="MobiDB-lite"/>
    </source>
</evidence>
<dbReference type="PROSITE" id="PS51173">
    <property type="entry name" value="CBM2"/>
    <property type="match status" value="1"/>
</dbReference>
<dbReference type="GO" id="GO:0004553">
    <property type="term" value="F:hydrolase activity, hydrolyzing O-glycosyl compounds"/>
    <property type="evidence" value="ECO:0007669"/>
    <property type="project" value="InterPro"/>
</dbReference>
<dbReference type="Proteomes" id="UP000216101">
    <property type="component" value="Unassembled WGS sequence"/>
</dbReference>
<evidence type="ECO:0000259" key="12">
    <source>
        <dbReference type="PROSITE" id="PS51763"/>
    </source>
</evidence>
<comment type="similarity">
    <text evidence="9">Belongs to the glycosyl hydrolase family 6.</text>
</comment>
<gene>
    <name evidence="13" type="ORF">CBP51_16045</name>
</gene>
<dbReference type="Pfam" id="PF01341">
    <property type="entry name" value="Glyco_hydro_6"/>
    <property type="match status" value="1"/>
</dbReference>
<dbReference type="PANTHER" id="PTHR34876">
    <property type="match status" value="1"/>
</dbReference>
<dbReference type="SUPFAM" id="SSF49384">
    <property type="entry name" value="Carbohydrate-binding domain"/>
    <property type="match status" value="1"/>
</dbReference>
<feature type="signal peptide" evidence="9">
    <location>
        <begin position="1"/>
        <end position="27"/>
    </location>
</feature>
<dbReference type="Gene3D" id="2.30.32.30">
    <property type="entry name" value="CBM10"/>
    <property type="match status" value="1"/>
</dbReference>
<keyword evidence="14" id="KW-1185">Reference proteome</keyword>
<evidence type="ECO:0000256" key="9">
    <source>
        <dbReference type="RuleBase" id="RU361186"/>
    </source>
</evidence>
<dbReference type="SUPFAM" id="SSF57615">
    <property type="entry name" value="Type X cellulose binding domain, CBDX"/>
    <property type="match status" value="1"/>
</dbReference>
<dbReference type="Pfam" id="PF00553">
    <property type="entry name" value="CBM_2"/>
    <property type="match status" value="1"/>
</dbReference>
<dbReference type="PROSITE" id="PS51763">
    <property type="entry name" value="CBM10"/>
    <property type="match status" value="1"/>
</dbReference>
<dbReference type="InterPro" id="IPR018366">
    <property type="entry name" value="CBM2_CS"/>
</dbReference>
<dbReference type="InterPro" id="IPR036434">
    <property type="entry name" value="Beta_cellobiohydrolase_sf"/>
</dbReference>
<dbReference type="SMART" id="SM00637">
    <property type="entry name" value="CBD_II"/>
    <property type="match status" value="1"/>
</dbReference>
<keyword evidence="7 9" id="KW-0624">Polysaccharide degradation</keyword>
<dbReference type="PANTHER" id="PTHR34876:SF4">
    <property type="entry name" value="1,4-BETA-D-GLUCAN CELLOBIOHYDROLASE C-RELATED"/>
    <property type="match status" value="1"/>
</dbReference>
<dbReference type="RefSeq" id="WP_094985710.1">
    <property type="nucleotide sequence ID" value="NZ_NHNI01000002.1"/>
</dbReference>
<evidence type="ECO:0000313" key="14">
    <source>
        <dbReference type="Proteomes" id="UP000216101"/>
    </source>
</evidence>
<dbReference type="EC" id="3.2.1.-" evidence="9"/>
<evidence type="ECO:0000256" key="8">
    <source>
        <dbReference type="PROSITE-ProRule" id="PRU10057"/>
    </source>
</evidence>
<proteinExistence type="inferred from homology"/>
<dbReference type="SUPFAM" id="SSF51989">
    <property type="entry name" value="Glycosyl hydrolases family 6, cellulases"/>
    <property type="match status" value="1"/>
</dbReference>
<organism evidence="13 14">
    <name type="scientific">Cellvibrio mixtus</name>
    <dbReference type="NCBI Taxonomy" id="39650"/>
    <lineage>
        <taxon>Bacteria</taxon>
        <taxon>Pseudomonadati</taxon>
        <taxon>Pseudomonadota</taxon>
        <taxon>Gammaproteobacteria</taxon>
        <taxon>Cellvibrionales</taxon>
        <taxon>Cellvibrionaceae</taxon>
        <taxon>Cellvibrio</taxon>
    </lineage>
</organism>
<dbReference type="Pfam" id="PF02013">
    <property type="entry name" value="CBM_10"/>
    <property type="match status" value="1"/>
</dbReference>
<sequence>MKMSLRKTLGVASLLSLSLAAASQAHAAVCSYTLNNEWNTGFQGTVSITNNGTTAINGWTVGWSYANNRITNSWNATLTGNNPYSASALNWNSTIQPGQSVTFGVQGNKNGSTAEIPTITGSVCSSVTSSSSVPTTSSSSAPSSTPRSSSSSVVSISSSSQASQCAAVSQCNWYGTLYPTCTTTVSGWGYENGKSCISTATCAAQPSPFGVVAGCGVTSSSATTSSAATSSSSSVRSSSSSILSSSSIATSPSSSSVASVSSSSVVSISSRSSSSLSSSSSSVTSAGPRMDNPFVGAQWYIDPIWSAKAMAETGGSKVANYNTAVWMDRIGAIAPTDGSWGLRDHLDAALDQNANVIQVVVYDLPNRDCHALASNGELTQGVEGTTRYRAEYVDVLASIFADPKYRSLRIIAIIEPDSLPNLVTNLSTPACQQAADATHGYVPNTRYTLSKFYPITNVYSYVDIGHSGWLGWTDNFGKAVTLIGDAIKGATGGVNSVAGFVSNTSGYTPLYEPFLDSLANSAFPGSGGGTQTRQAKFYEWNPHFSEVSFVTAWRNAMISAGFPSNIGMLVDTSRNGWGGANRPTAQSTSTVLDTFVDQSRIDRRAHRGNWCNQRGGVGERPQVAPVAGIDAYVWVKPPGESDGAASLELSYDPQDPAKGFDRNCDPTFTNASGTNTGAMPNAPVAGRWFSAGFKQLVDNAYPPLE</sequence>
<keyword evidence="2 9" id="KW-0378">Hydrolase</keyword>
<dbReference type="PROSITE" id="PS00656">
    <property type="entry name" value="GLYCOSYL_HYDROL_F6_2"/>
    <property type="match status" value="1"/>
</dbReference>
<evidence type="ECO:0000313" key="13">
    <source>
        <dbReference type="EMBL" id="OZY84682.1"/>
    </source>
</evidence>
<name>A0A266Q4C5_9GAMM</name>
<accession>A0A266Q4C5</accession>
<evidence type="ECO:0000256" key="3">
    <source>
        <dbReference type="ARBA" id="ARBA00023001"/>
    </source>
</evidence>
<evidence type="ECO:0000256" key="2">
    <source>
        <dbReference type="ARBA" id="ARBA00022801"/>
    </source>
</evidence>
<dbReference type="Gene3D" id="3.20.20.40">
    <property type="entry name" value="1, 4-beta cellobiohydrolase"/>
    <property type="match status" value="1"/>
</dbReference>
<keyword evidence="1 9" id="KW-0732">Signal</keyword>
<keyword evidence="6 9" id="KW-0326">Glycosidase</keyword>
<dbReference type="GO" id="GO:0030245">
    <property type="term" value="P:cellulose catabolic process"/>
    <property type="evidence" value="ECO:0007669"/>
    <property type="project" value="UniProtKB-KW"/>
</dbReference>
<dbReference type="InterPro" id="IPR036601">
    <property type="entry name" value="CBM10_sf"/>
</dbReference>
<evidence type="ECO:0000256" key="1">
    <source>
        <dbReference type="ARBA" id="ARBA00022729"/>
    </source>
</evidence>
<feature type="domain" description="CBM10" evidence="12">
    <location>
        <begin position="170"/>
        <end position="199"/>
    </location>
</feature>
<dbReference type="AlphaFoldDB" id="A0A266Q4C5"/>
<keyword evidence="4" id="KW-1015">Disulfide bond</keyword>
<dbReference type="InterPro" id="IPR012291">
    <property type="entry name" value="CBM2_carb-bd_dom_sf"/>
</dbReference>